<evidence type="ECO:0000313" key="1">
    <source>
        <dbReference type="EMBL" id="CAB4198834.1"/>
    </source>
</evidence>
<protein>
    <submittedName>
        <fullName evidence="1">Uncharacterized protein</fullName>
    </submittedName>
</protein>
<sequence length="354" mass="37253">YLRSATVKSKLAFNLVSVAKQTIGLSQTMVEIGPKYLMHGIGKVLGDAVQFKQTATEVQAASEFMAQRGRTFQREVNEVHSRIRASVPGAAVEKIAGKNAGKAKQALSQLDAAAFYLMQKMQFQVDMITWVGAHEKALDQGHDTSAAVGLADQAVINSQSSGLTGDLAAVTRDSEVLKLLTSFMGPMLAVYNQMDMRVAETRRVGPSRAPLLAAEVAMSIALPAVLTVAITKALSGGGGDDWATALGKAGIEQLLGFFVLLRDLAPALETALGIKSYEPHGPPALAIVTDSFKLAKQINQGEADSAMRAAAVNVTGDLTGIPAVQINRSADGWEALDSGETKNPLALLLGAPKD</sequence>
<reference evidence="1" key="1">
    <citation type="submission" date="2020-05" db="EMBL/GenBank/DDBJ databases">
        <authorList>
            <person name="Chiriac C."/>
            <person name="Salcher M."/>
            <person name="Ghai R."/>
            <person name="Kavagutti S V."/>
        </authorList>
    </citation>
    <scope>NUCLEOTIDE SEQUENCE</scope>
</reference>
<organism evidence="1">
    <name type="scientific">uncultured Caudovirales phage</name>
    <dbReference type="NCBI Taxonomy" id="2100421"/>
    <lineage>
        <taxon>Viruses</taxon>
        <taxon>Duplodnaviria</taxon>
        <taxon>Heunggongvirae</taxon>
        <taxon>Uroviricota</taxon>
        <taxon>Caudoviricetes</taxon>
        <taxon>Peduoviridae</taxon>
        <taxon>Maltschvirus</taxon>
        <taxon>Maltschvirus maltsch</taxon>
    </lineage>
</organism>
<proteinExistence type="predicted"/>
<accession>A0A6J5S1R2</accession>
<dbReference type="EMBL" id="LR797273">
    <property type="protein sequence ID" value="CAB4198834.1"/>
    <property type="molecule type" value="Genomic_DNA"/>
</dbReference>
<feature type="non-terminal residue" evidence="1">
    <location>
        <position position="1"/>
    </location>
</feature>
<gene>
    <name evidence="1" type="ORF">UFOVP1324_61</name>
</gene>
<name>A0A6J5S1R2_9CAUD</name>